<dbReference type="Pfam" id="PF04977">
    <property type="entry name" value="DivIC"/>
    <property type="match status" value="1"/>
</dbReference>
<evidence type="ECO:0000256" key="1">
    <source>
        <dbReference type="SAM" id="Coils"/>
    </source>
</evidence>
<reference evidence="2" key="2">
    <citation type="journal article" date="2021" name="PeerJ">
        <title>Extensive microbial diversity within the chicken gut microbiome revealed by metagenomics and culture.</title>
        <authorList>
            <person name="Gilroy R."/>
            <person name="Ravi A."/>
            <person name="Getino M."/>
            <person name="Pursley I."/>
            <person name="Horton D.L."/>
            <person name="Alikhan N.F."/>
            <person name="Baker D."/>
            <person name="Gharbi K."/>
            <person name="Hall N."/>
            <person name="Watson M."/>
            <person name="Adriaenssens E.M."/>
            <person name="Foster-Nyarko E."/>
            <person name="Jarju S."/>
            <person name="Secka A."/>
            <person name="Antonio M."/>
            <person name="Oren A."/>
            <person name="Chaudhuri R.R."/>
            <person name="La Ragione R."/>
            <person name="Hildebrand F."/>
            <person name="Pallen M.J."/>
        </authorList>
    </citation>
    <scope>NUCLEOTIDE SEQUENCE</scope>
    <source>
        <strain evidence="2">ChiGjej2B2-12916</strain>
    </source>
</reference>
<evidence type="ECO:0000313" key="3">
    <source>
        <dbReference type="Proteomes" id="UP000886879"/>
    </source>
</evidence>
<name>A0A9D0YT23_9FIRM</name>
<comment type="caution">
    <text evidence="2">The sequence shown here is derived from an EMBL/GenBank/DDBJ whole genome shotgun (WGS) entry which is preliminary data.</text>
</comment>
<accession>A0A9D0YT23</accession>
<dbReference type="InterPro" id="IPR007060">
    <property type="entry name" value="FtsL/DivIC"/>
</dbReference>
<keyword evidence="1" id="KW-0175">Coiled coil</keyword>
<feature type="coiled-coil region" evidence="1">
    <location>
        <begin position="25"/>
        <end position="59"/>
    </location>
</feature>
<dbReference type="EMBL" id="DVFO01000090">
    <property type="protein sequence ID" value="HIQ61577.1"/>
    <property type="molecule type" value="Genomic_DNA"/>
</dbReference>
<dbReference type="AlphaFoldDB" id="A0A9D0YT23"/>
<proteinExistence type="predicted"/>
<sequence length="92" mass="10012">MKVKRAGIGTKLLVLVLLVAGAIGLLSMRSQLMAAQDKRDELAQQVQQQKEENAALTDDIQHSSDPNYLADIARAMLGLMEPGEICFVDTSK</sequence>
<evidence type="ECO:0000313" key="2">
    <source>
        <dbReference type="EMBL" id="HIQ61577.1"/>
    </source>
</evidence>
<organism evidence="2 3">
    <name type="scientific">Candidatus Enterenecus faecium</name>
    <dbReference type="NCBI Taxonomy" id="2840780"/>
    <lineage>
        <taxon>Bacteria</taxon>
        <taxon>Bacillati</taxon>
        <taxon>Bacillota</taxon>
        <taxon>Clostridia</taxon>
        <taxon>Eubacteriales</taxon>
        <taxon>Candidatus Enterenecus</taxon>
    </lineage>
</organism>
<dbReference type="Proteomes" id="UP000886879">
    <property type="component" value="Unassembled WGS sequence"/>
</dbReference>
<protein>
    <submittedName>
        <fullName evidence="2">Septum formation initiator family protein</fullName>
    </submittedName>
</protein>
<gene>
    <name evidence="2" type="ORF">IAD31_08315</name>
</gene>
<reference evidence="2" key="1">
    <citation type="submission" date="2020-10" db="EMBL/GenBank/DDBJ databases">
        <authorList>
            <person name="Gilroy R."/>
        </authorList>
    </citation>
    <scope>NUCLEOTIDE SEQUENCE</scope>
    <source>
        <strain evidence="2">ChiGjej2B2-12916</strain>
    </source>
</reference>